<evidence type="ECO:0000313" key="1">
    <source>
        <dbReference type="EMBL" id="RCW63284.1"/>
    </source>
</evidence>
<evidence type="ECO:0000313" key="2">
    <source>
        <dbReference type="Proteomes" id="UP000253647"/>
    </source>
</evidence>
<comment type="caution">
    <text evidence="1">The sequence shown here is derived from an EMBL/GenBank/DDBJ whole genome shotgun (WGS) entry which is preliminary data.</text>
</comment>
<reference evidence="1 2" key="1">
    <citation type="submission" date="2018-07" db="EMBL/GenBank/DDBJ databases">
        <title>Freshwater and sediment microbial communities from various areas in North America, analyzing microbe dynamics in response to fracking.</title>
        <authorList>
            <person name="Lamendella R."/>
        </authorList>
    </citation>
    <scope>NUCLEOTIDE SEQUENCE [LARGE SCALE GENOMIC DNA]</scope>
    <source>
        <strain evidence="1 2">105B</strain>
    </source>
</reference>
<dbReference type="RefSeq" id="WP_114435317.1">
    <property type="nucleotide sequence ID" value="NZ_QPJI01000019.1"/>
</dbReference>
<proteinExistence type="predicted"/>
<name>A0A368XB85_MARNT</name>
<protein>
    <submittedName>
        <fullName evidence="1">Uncharacterized protein</fullName>
    </submittedName>
</protein>
<sequence length="162" mass="18621">MQGVIFRQYIREAFFDLPLFARDLAYSITVDSGRSIDAESLIEMFRNAQVICWAIGEDWYPIENLYGCFNAYSCAMGMIGTKLTGQDFQDDAWIGSDWPTVEPVVAQLNAQMAEALFRENERDDLWGESNDAEMKRVRRFIGEAVADIWEKPTQLASVHRIY</sequence>
<dbReference type="Proteomes" id="UP000253647">
    <property type="component" value="Unassembled WGS sequence"/>
</dbReference>
<gene>
    <name evidence="1" type="ORF">DET61_11951</name>
</gene>
<accession>A0A368XB85</accession>
<organism evidence="1 2">
    <name type="scientific">Marinobacter nauticus</name>
    <name type="common">Marinobacter hydrocarbonoclasticus</name>
    <name type="synonym">Marinobacter aquaeolei</name>
    <dbReference type="NCBI Taxonomy" id="2743"/>
    <lineage>
        <taxon>Bacteria</taxon>
        <taxon>Pseudomonadati</taxon>
        <taxon>Pseudomonadota</taxon>
        <taxon>Gammaproteobacteria</taxon>
        <taxon>Pseudomonadales</taxon>
        <taxon>Marinobacteraceae</taxon>
        <taxon>Marinobacter</taxon>
    </lineage>
</organism>
<dbReference type="AlphaFoldDB" id="A0A368XB85"/>
<dbReference type="EMBL" id="QPJI01000019">
    <property type="protein sequence ID" value="RCW63284.1"/>
    <property type="molecule type" value="Genomic_DNA"/>
</dbReference>